<evidence type="ECO:0000313" key="1">
    <source>
        <dbReference type="EMBL" id="MFC5651238.1"/>
    </source>
</evidence>
<dbReference type="RefSeq" id="WP_379189873.1">
    <property type="nucleotide sequence ID" value="NZ_JBHSOW010000070.1"/>
</dbReference>
<evidence type="ECO:0000313" key="2">
    <source>
        <dbReference type="Proteomes" id="UP001596047"/>
    </source>
</evidence>
<protein>
    <submittedName>
        <fullName evidence="1">HD domain-containing phosphohydrolase</fullName>
    </submittedName>
</protein>
<accession>A0ABW0VZ98</accession>
<proteinExistence type="predicted"/>
<dbReference type="CDD" id="cd00077">
    <property type="entry name" value="HDc"/>
    <property type="match status" value="1"/>
</dbReference>
<organism evidence="1 2">
    <name type="scientific">Paenibacillus solisilvae</name>
    <dbReference type="NCBI Taxonomy" id="2486751"/>
    <lineage>
        <taxon>Bacteria</taxon>
        <taxon>Bacillati</taxon>
        <taxon>Bacillota</taxon>
        <taxon>Bacilli</taxon>
        <taxon>Bacillales</taxon>
        <taxon>Paenibacillaceae</taxon>
        <taxon>Paenibacillus</taxon>
    </lineage>
</organism>
<name>A0ABW0VZ98_9BACL</name>
<gene>
    <name evidence="1" type="ORF">ACFPYJ_19430</name>
</gene>
<sequence length="83" mass="9414">MTLQHHEREDGSGYPLGISGEKITPFSKIFAIFQEIYQRAFGLFDPMIVQCLSPMMNRLIGSVLMSDGQVARIHWFSSTFMNG</sequence>
<dbReference type="Pfam" id="PF13487">
    <property type="entry name" value="HD_5"/>
    <property type="match status" value="1"/>
</dbReference>
<comment type="caution">
    <text evidence="1">The sequence shown here is derived from an EMBL/GenBank/DDBJ whole genome shotgun (WGS) entry which is preliminary data.</text>
</comment>
<dbReference type="InterPro" id="IPR003607">
    <property type="entry name" value="HD/PDEase_dom"/>
</dbReference>
<dbReference type="Gene3D" id="1.10.3210.10">
    <property type="entry name" value="Hypothetical protein af1432"/>
    <property type="match status" value="1"/>
</dbReference>
<keyword evidence="2" id="KW-1185">Reference proteome</keyword>
<dbReference type="EMBL" id="JBHSOW010000070">
    <property type="protein sequence ID" value="MFC5651238.1"/>
    <property type="molecule type" value="Genomic_DNA"/>
</dbReference>
<dbReference type="Proteomes" id="UP001596047">
    <property type="component" value="Unassembled WGS sequence"/>
</dbReference>
<reference evidence="2" key="1">
    <citation type="journal article" date="2019" name="Int. J. Syst. Evol. Microbiol.">
        <title>The Global Catalogue of Microorganisms (GCM) 10K type strain sequencing project: providing services to taxonomists for standard genome sequencing and annotation.</title>
        <authorList>
            <consortium name="The Broad Institute Genomics Platform"/>
            <consortium name="The Broad Institute Genome Sequencing Center for Infectious Disease"/>
            <person name="Wu L."/>
            <person name="Ma J."/>
        </authorList>
    </citation>
    <scope>NUCLEOTIDE SEQUENCE [LARGE SCALE GENOMIC DNA]</scope>
    <source>
        <strain evidence="2">CGMCC 1.3240</strain>
    </source>
</reference>